<evidence type="ECO:0000256" key="1">
    <source>
        <dbReference type="ARBA" id="ARBA00001961"/>
    </source>
</evidence>
<keyword evidence="8" id="KW-0325">Glycoprotein</keyword>
<sequence length="387" mass="40987">MSLPPARMPRPLLDARWRQAVDALVGGDADAALIALDALARAGHAPAQCDLGRALCYGVGREADVAAGLQWLLRADAAGEPRAAFSLAVIGLAGIWIARDAGTAARRLRHAAQAGFPPALRGLALALRAEDAADAQRISDICLAHAAARGDPVSARLRARPAFRMDALSPLPLLPEPDLSRGLAPPPARRTLCTDPRVEVADQALTAAECDLAIALGTPFLRPSATVDPRTGAAVKVPLRTSHDAVFDPVVEDVTLVAMQARMAAFADKPLGCAEPLALLRYGPGQEYRPHRDYLPPSRVRPVPEGGAGQRDRTVIAYLATPEAGGETAFPDLALRVPARRGDLLRFDNLDAAGRPAPRSLHAGLPVARGEKWICTLWFREAAYRGA</sequence>
<dbReference type="PANTHER" id="PTHR10869:SF246">
    <property type="entry name" value="TRANSMEMBRANE PROLYL 4-HYDROXYLASE"/>
    <property type="match status" value="1"/>
</dbReference>
<keyword evidence="3" id="KW-0256">Endoplasmic reticulum</keyword>
<dbReference type="InterPro" id="IPR006620">
    <property type="entry name" value="Pro_4_hyd_alph"/>
</dbReference>
<reference evidence="11" key="1">
    <citation type="journal article" date="2019" name="Int. J. Syst. Evol. Microbiol.">
        <title>The Global Catalogue of Microorganisms (GCM) 10K type strain sequencing project: providing services to taxonomists for standard genome sequencing and annotation.</title>
        <authorList>
            <consortium name="The Broad Institute Genomics Platform"/>
            <consortium name="The Broad Institute Genome Sequencing Center for Infectious Disease"/>
            <person name="Wu L."/>
            <person name="Ma J."/>
        </authorList>
    </citation>
    <scope>NUCLEOTIDE SEQUENCE [LARGE SCALE GENOMIC DNA]</scope>
    <source>
        <strain evidence="11">CGMCC 1.13574</strain>
    </source>
</reference>
<dbReference type="Pfam" id="PF13640">
    <property type="entry name" value="2OG-FeII_Oxy_3"/>
    <property type="match status" value="1"/>
</dbReference>
<dbReference type="Gene3D" id="1.25.40.10">
    <property type="entry name" value="Tetratricopeptide repeat domain"/>
    <property type="match status" value="1"/>
</dbReference>
<dbReference type="InterPro" id="IPR005123">
    <property type="entry name" value="Oxoglu/Fe-dep_dioxygenase_dom"/>
</dbReference>
<keyword evidence="6" id="KW-0560">Oxidoreductase</keyword>
<comment type="cofactor">
    <cofactor evidence="1">
        <name>L-ascorbate</name>
        <dbReference type="ChEBI" id="CHEBI:38290"/>
    </cofactor>
</comment>
<dbReference type="PROSITE" id="PS51471">
    <property type="entry name" value="FE2OG_OXY"/>
    <property type="match status" value="1"/>
</dbReference>
<evidence type="ECO:0000256" key="7">
    <source>
        <dbReference type="ARBA" id="ARBA00023004"/>
    </source>
</evidence>
<keyword evidence="11" id="KW-1185">Reference proteome</keyword>
<keyword evidence="7" id="KW-0408">Iron</keyword>
<protein>
    <submittedName>
        <fullName evidence="10">2OG-Fe(II) oxygenase</fullName>
    </submittedName>
</protein>
<keyword evidence="5" id="KW-0223">Dioxygenase</keyword>
<evidence type="ECO:0000256" key="5">
    <source>
        <dbReference type="ARBA" id="ARBA00022964"/>
    </source>
</evidence>
<evidence type="ECO:0000313" key="11">
    <source>
        <dbReference type="Proteomes" id="UP001595892"/>
    </source>
</evidence>
<dbReference type="InterPro" id="IPR045054">
    <property type="entry name" value="P4HA-like"/>
</dbReference>
<feature type="domain" description="Fe2OG dioxygenase" evidence="9">
    <location>
        <begin position="273"/>
        <end position="381"/>
    </location>
</feature>
<name>A0ABV9NKR4_9GAMM</name>
<organism evidence="10 11">
    <name type="scientific">Coralloluteibacterium thermophilum</name>
    <dbReference type="NCBI Taxonomy" id="2707049"/>
    <lineage>
        <taxon>Bacteria</taxon>
        <taxon>Pseudomonadati</taxon>
        <taxon>Pseudomonadota</taxon>
        <taxon>Gammaproteobacteria</taxon>
        <taxon>Lysobacterales</taxon>
        <taxon>Lysobacteraceae</taxon>
        <taxon>Coralloluteibacterium</taxon>
    </lineage>
</organism>
<dbReference type="Gene3D" id="2.60.120.620">
    <property type="entry name" value="q2cbj1_9rhob like domain"/>
    <property type="match status" value="1"/>
</dbReference>
<evidence type="ECO:0000256" key="2">
    <source>
        <dbReference type="ARBA" id="ARBA00022723"/>
    </source>
</evidence>
<gene>
    <name evidence="10" type="ORF">ACFO3Q_08340</name>
</gene>
<evidence type="ECO:0000259" key="9">
    <source>
        <dbReference type="PROSITE" id="PS51471"/>
    </source>
</evidence>
<dbReference type="SMART" id="SM00702">
    <property type="entry name" value="P4Hc"/>
    <property type="match status" value="1"/>
</dbReference>
<dbReference type="InterPro" id="IPR044862">
    <property type="entry name" value="Pro_4_hyd_alph_FE2OG_OXY"/>
</dbReference>
<dbReference type="SUPFAM" id="SSF81901">
    <property type="entry name" value="HCP-like"/>
    <property type="match status" value="1"/>
</dbReference>
<dbReference type="PANTHER" id="PTHR10869">
    <property type="entry name" value="PROLYL 4-HYDROXYLASE ALPHA SUBUNIT"/>
    <property type="match status" value="1"/>
</dbReference>
<dbReference type="Proteomes" id="UP001595892">
    <property type="component" value="Unassembled WGS sequence"/>
</dbReference>
<accession>A0ABV9NKR4</accession>
<proteinExistence type="predicted"/>
<comment type="caution">
    <text evidence="10">The sequence shown here is derived from an EMBL/GenBank/DDBJ whole genome shotgun (WGS) entry which is preliminary data.</text>
</comment>
<dbReference type="InterPro" id="IPR011990">
    <property type="entry name" value="TPR-like_helical_dom_sf"/>
</dbReference>
<keyword evidence="2" id="KW-0479">Metal-binding</keyword>
<keyword evidence="4" id="KW-0847">Vitamin C</keyword>
<evidence type="ECO:0000256" key="4">
    <source>
        <dbReference type="ARBA" id="ARBA00022896"/>
    </source>
</evidence>
<evidence type="ECO:0000256" key="3">
    <source>
        <dbReference type="ARBA" id="ARBA00022824"/>
    </source>
</evidence>
<evidence type="ECO:0000256" key="6">
    <source>
        <dbReference type="ARBA" id="ARBA00023002"/>
    </source>
</evidence>
<evidence type="ECO:0000256" key="8">
    <source>
        <dbReference type="ARBA" id="ARBA00023180"/>
    </source>
</evidence>
<dbReference type="EMBL" id="JBHSGG010000023">
    <property type="protein sequence ID" value="MFC4728174.1"/>
    <property type="molecule type" value="Genomic_DNA"/>
</dbReference>
<evidence type="ECO:0000313" key="10">
    <source>
        <dbReference type="EMBL" id="MFC4728174.1"/>
    </source>
</evidence>